<proteinExistence type="inferred from homology"/>
<keyword evidence="6 10" id="KW-0143">Chaperone</keyword>
<dbReference type="CDD" id="cd00446">
    <property type="entry name" value="GrpE"/>
    <property type="match status" value="1"/>
</dbReference>
<feature type="region of interest" description="Disordered" evidence="14">
    <location>
        <begin position="21"/>
        <end position="60"/>
    </location>
</feature>
<dbReference type="NCBIfam" id="NF010738">
    <property type="entry name" value="PRK14140.1"/>
    <property type="match status" value="1"/>
</dbReference>
<dbReference type="SUPFAM" id="SSF51064">
    <property type="entry name" value="Head domain of nucleotide exchange factor GrpE"/>
    <property type="match status" value="1"/>
</dbReference>
<dbReference type="Gene3D" id="3.90.20.20">
    <property type="match status" value="1"/>
</dbReference>
<dbReference type="GO" id="GO:0051082">
    <property type="term" value="F:unfolded protein binding"/>
    <property type="evidence" value="ECO:0007669"/>
    <property type="project" value="TreeGrafter"/>
</dbReference>
<evidence type="ECO:0000256" key="2">
    <source>
        <dbReference type="ARBA" id="ARBA00009054"/>
    </source>
</evidence>
<dbReference type="InterPro" id="IPR013805">
    <property type="entry name" value="GrpE_CC"/>
</dbReference>
<name>A0A0S6UFJ9_NEOTH</name>
<dbReference type="PRINTS" id="PR00773">
    <property type="entry name" value="GRPEPROTEIN"/>
</dbReference>
<evidence type="ECO:0000256" key="10">
    <source>
        <dbReference type="HAMAP-Rule" id="MF_01151"/>
    </source>
</evidence>
<dbReference type="HAMAP" id="MF_01151">
    <property type="entry name" value="GrpE"/>
    <property type="match status" value="1"/>
</dbReference>
<dbReference type="PANTHER" id="PTHR21237:SF23">
    <property type="entry name" value="GRPE PROTEIN HOMOLOG, MITOCHONDRIAL"/>
    <property type="match status" value="1"/>
</dbReference>
<dbReference type="EMBL" id="DF238840">
    <property type="protein sequence ID" value="GAF26313.1"/>
    <property type="molecule type" value="Genomic_DNA"/>
</dbReference>
<dbReference type="GO" id="GO:0042803">
    <property type="term" value="F:protein homodimerization activity"/>
    <property type="evidence" value="ECO:0007669"/>
    <property type="project" value="InterPro"/>
</dbReference>
<evidence type="ECO:0000256" key="5">
    <source>
        <dbReference type="ARBA" id="ARBA00023016"/>
    </source>
</evidence>
<evidence type="ECO:0000256" key="9">
    <source>
        <dbReference type="ARBA" id="ARBA00076414"/>
    </source>
</evidence>
<dbReference type="Proteomes" id="UP000063718">
    <property type="component" value="Unassembled WGS sequence"/>
</dbReference>
<evidence type="ECO:0000256" key="6">
    <source>
        <dbReference type="ARBA" id="ARBA00023186"/>
    </source>
</evidence>
<keyword evidence="4 10" id="KW-0963">Cytoplasm</keyword>
<evidence type="ECO:0000256" key="14">
    <source>
        <dbReference type="SAM" id="MobiDB-lite"/>
    </source>
</evidence>
<dbReference type="GO" id="GO:0000774">
    <property type="term" value="F:adenyl-nucleotide exchange factor activity"/>
    <property type="evidence" value="ECO:0007669"/>
    <property type="project" value="InterPro"/>
</dbReference>
<dbReference type="PANTHER" id="PTHR21237">
    <property type="entry name" value="GRPE PROTEIN"/>
    <property type="match status" value="1"/>
</dbReference>
<evidence type="ECO:0000313" key="15">
    <source>
        <dbReference type="EMBL" id="GAF26313.1"/>
    </source>
</evidence>
<evidence type="ECO:0000256" key="8">
    <source>
        <dbReference type="ARBA" id="ARBA00072274"/>
    </source>
</evidence>
<evidence type="ECO:0000256" key="7">
    <source>
        <dbReference type="ARBA" id="ARBA00053401"/>
    </source>
</evidence>
<dbReference type="PROSITE" id="PS01071">
    <property type="entry name" value="GRPE"/>
    <property type="match status" value="1"/>
</dbReference>
<evidence type="ECO:0000256" key="11">
    <source>
        <dbReference type="RuleBase" id="RU000639"/>
    </source>
</evidence>
<dbReference type="Pfam" id="PF01025">
    <property type="entry name" value="GrpE"/>
    <property type="match status" value="1"/>
</dbReference>
<dbReference type="SUPFAM" id="SSF58014">
    <property type="entry name" value="Coiled-coil domain of nucleotide exchange factor GrpE"/>
    <property type="match status" value="1"/>
</dbReference>
<dbReference type="GO" id="GO:0005737">
    <property type="term" value="C:cytoplasm"/>
    <property type="evidence" value="ECO:0007669"/>
    <property type="project" value="UniProtKB-SubCell"/>
</dbReference>
<dbReference type="InterPro" id="IPR009012">
    <property type="entry name" value="GrpE_head"/>
</dbReference>
<sequence length="245" mass="26708">MLAFFAKGVKGCLKDQEQHKMKDEMTCPEPGPGAAAPETTGAGTTGDEPVPAKGGAGPEQAEAMDAAGEIVNLTEEINSLRAEVENKTAALAELQQRYLRLQADFDNYRKRTRREQEELTRMAAARLITSLLPVLDNLERALAAVTDNKAEGLATGVEMTLRQLKEILEQEGLTPIAALGQPFNPELHEAVAREETENPEQANMVVAEFRRGYTLKGKLLRPAMVKVAVARATVKENGQEVDKDE</sequence>
<evidence type="ECO:0000256" key="12">
    <source>
        <dbReference type="RuleBase" id="RU004478"/>
    </source>
</evidence>
<feature type="compositionally biased region" description="Low complexity" evidence="14">
    <location>
        <begin position="32"/>
        <end position="46"/>
    </location>
</feature>
<keyword evidence="5 10" id="KW-0346">Stress response</keyword>
<keyword evidence="13" id="KW-0175">Coiled coil</keyword>
<evidence type="ECO:0000256" key="1">
    <source>
        <dbReference type="ARBA" id="ARBA00004496"/>
    </source>
</evidence>
<dbReference type="FunFam" id="2.30.22.10:FF:000001">
    <property type="entry name" value="Protein GrpE"/>
    <property type="match status" value="1"/>
</dbReference>
<dbReference type="InterPro" id="IPR000740">
    <property type="entry name" value="GrpE"/>
</dbReference>
<protein>
    <recommendedName>
        <fullName evidence="8 10">Protein GrpE</fullName>
    </recommendedName>
    <alternativeName>
        <fullName evidence="9 10">HSP-70 cofactor</fullName>
    </alternativeName>
</protein>
<evidence type="ECO:0000256" key="4">
    <source>
        <dbReference type="ARBA" id="ARBA00022490"/>
    </source>
</evidence>
<dbReference type="GO" id="GO:0051087">
    <property type="term" value="F:protein-folding chaperone binding"/>
    <property type="evidence" value="ECO:0007669"/>
    <property type="project" value="InterPro"/>
</dbReference>
<accession>A0A0S6UFJ9</accession>
<comment type="similarity">
    <text evidence="2 10 12">Belongs to the GrpE family.</text>
</comment>
<feature type="coiled-coil region" evidence="13">
    <location>
        <begin position="63"/>
        <end position="111"/>
    </location>
</feature>
<dbReference type="Gene3D" id="2.30.22.10">
    <property type="entry name" value="Head domain of nucleotide exchange factor GrpE"/>
    <property type="match status" value="1"/>
</dbReference>
<evidence type="ECO:0000256" key="3">
    <source>
        <dbReference type="ARBA" id="ARBA00011738"/>
    </source>
</evidence>
<reference evidence="15" key="1">
    <citation type="journal article" date="2014" name="Gene">
        <title>Genome-guided analysis of transformation efficiency and carbon dioxide assimilation by Moorella thermoacetica Y72.</title>
        <authorList>
            <person name="Tsukahara K."/>
            <person name="Kita A."/>
            <person name="Nakashimada Y."/>
            <person name="Hoshino T."/>
            <person name="Murakami K."/>
        </authorList>
    </citation>
    <scope>NUCLEOTIDE SEQUENCE [LARGE SCALE GENOMIC DNA]</scope>
    <source>
        <strain evidence="15">Y72</strain>
    </source>
</reference>
<gene>
    <name evidence="10" type="primary">grpE</name>
    <name evidence="15" type="ORF">MTY_1652</name>
</gene>
<comment type="subunit">
    <text evidence="3 10">Homodimer.</text>
</comment>
<dbReference type="AlphaFoldDB" id="A0A0S6UFJ9"/>
<organism evidence="15">
    <name type="scientific">Moorella thermoacetica Y72</name>
    <dbReference type="NCBI Taxonomy" id="1325331"/>
    <lineage>
        <taxon>Bacteria</taxon>
        <taxon>Bacillati</taxon>
        <taxon>Bacillota</taxon>
        <taxon>Clostridia</taxon>
        <taxon>Neomoorellales</taxon>
        <taxon>Neomoorellaceae</taxon>
        <taxon>Neomoorella</taxon>
    </lineage>
</organism>
<comment type="function">
    <text evidence="7 10 11">Participates actively in the response to hyperosmotic and heat shock by preventing the aggregation of stress-denatured proteins, in association with DnaK and GrpE. It is the nucleotide exchange factor for DnaK and may function as a thermosensor. Unfolded proteins bind initially to DnaJ; upon interaction with the DnaJ-bound protein, DnaK hydrolyzes its bound ATP, resulting in the formation of a stable complex. GrpE releases ADP from DnaK; ATP binding to DnaK triggers the release of the substrate protein, thus completing the reaction cycle. Several rounds of ATP-dependent interactions between DnaJ, DnaK and GrpE are required for fully efficient folding.</text>
</comment>
<comment type="subcellular location">
    <subcellularLocation>
        <location evidence="1 10">Cytoplasm</location>
    </subcellularLocation>
</comment>
<evidence type="ECO:0000256" key="13">
    <source>
        <dbReference type="SAM" id="Coils"/>
    </source>
</evidence>
<dbReference type="GO" id="GO:0006457">
    <property type="term" value="P:protein folding"/>
    <property type="evidence" value="ECO:0007669"/>
    <property type="project" value="InterPro"/>
</dbReference>